<sequence>MPSITVKYPRKGLTILLGELNAKVGMDNNGYEDIIGRHGLGERNENGERFANLCVFNKLVIGGTIFPYKRMHKVTWVPPDHTTEDQIDHICISKTFTRSMEDVRTQGGADIASDHYPVVTKIKLKPKKHWTIGETAFQTFNTAFLRDTEKLNEIEITLNNRSRALQDLLNEGETTMKDNWKGIKKVSS</sequence>
<protein>
    <recommendedName>
        <fullName evidence="3">Endo/exonuclease/phosphatase domain-containing protein</fullName>
    </recommendedName>
</protein>
<accession>A0A3P8DQJ2</accession>
<dbReference type="InterPro" id="IPR036691">
    <property type="entry name" value="Endo/exonu/phosph_ase_sf"/>
</dbReference>
<dbReference type="Proteomes" id="UP000269396">
    <property type="component" value="Unassembled WGS sequence"/>
</dbReference>
<evidence type="ECO:0008006" key="3">
    <source>
        <dbReference type="Google" id="ProtNLM"/>
    </source>
</evidence>
<proteinExistence type="predicted"/>
<dbReference type="EMBL" id="UZAL01009961">
    <property type="protein sequence ID" value="VDP02859.1"/>
    <property type="molecule type" value="Genomic_DNA"/>
</dbReference>
<reference evidence="1 2" key="1">
    <citation type="submission" date="2018-11" db="EMBL/GenBank/DDBJ databases">
        <authorList>
            <consortium name="Pathogen Informatics"/>
        </authorList>
    </citation>
    <scope>NUCLEOTIDE SEQUENCE [LARGE SCALE GENOMIC DNA]</scope>
    <source>
        <strain>Denwood</strain>
        <strain evidence="2">Zambia</strain>
    </source>
</reference>
<name>A0A3P8DQJ2_9TREM</name>
<dbReference type="SUPFAM" id="SSF56219">
    <property type="entry name" value="DNase I-like"/>
    <property type="match status" value="1"/>
</dbReference>
<keyword evidence="2" id="KW-1185">Reference proteome</keyword>
<dbReference type="Gene3D" id="3.60.10.10">
    <property type="entry name" value="Endonuclease/exonuclease/phosphatase"/>
    <property type="match status" value="1"/>
</dbReference>
<gene>
    <name evidence="1" type="ORF">SMTD_LOCUS4112</name>
</gene>
<organism evidence="1 2">
    <name type="scientific">Schistosoma mattheei</name>
    <dbReference type="NCBI Taxonomy" id="31246"/>
    <lineage>
        <taxon>Eukaryota</taxon>
        <taxon>Metazoa</taxon>
        <taxon>Spiralia</taxon>
        <taxon>Lophotrochozoa</taxon>
        <taxon>Platyhelminthes</taxon>
        <taxon>Trematoda</taxon>
        <taxon>Digenea</taxon>
        <taxon>Strigeidida</taxon>
        <taxon>Schistosomatoidea</taxon>
        <taxon>Schistosomatidae</taxon>
        <taxon>Schistosoma</taxon>
    </lineage>
</organism>
<dbReference type="AlphaFoldDB" id="A0A3P8DQJ2"/>
<evidence type="ECO:0000313" key="2">
    <source>
        <dbReference type="Proteomes" id="UP000269396"/>
    </source>
</evidence>
<evidence type="ECO:0000313" key="1">
    <source>
        <dbReference type="EMBL" id="VDP02859.1"/>
    </source>
</evidence>